<protein>
    <submittedName>
        <fullName evidence="1">Uncharacterized protein</fullName>
    </submittedName>
</protein>
<evidence type="ECO:0000313" key="2">
    <source>
        <dbReference type="Proteomes" id="UP000187203"/>
    </source>
</evidence>
<accession>A0A1R3GP37</accession>
<reference evidence="2" key="1">
    <citation type="submission" date="2013-09" db="EMBL/GenBank/DDBJ databases">
        <title>Corchorus olitorius genome sequencing.</title>
        <authorList>
            <person name="Alam M."/>
            <person name="Haque M.S."/>
            <person name="Islam M.S."/>
            <person name="Emdad E.M."/>
            <person name="Islam M.M."/>
            <person name="Ahmed B."/>
            <person name="Halim A."/>
            <person name="Hossen Q.M.M."/>
            <person name="Hossain M.Z."/>
            <person name="Ahmed R."/>
            <person name="Khan M.M."/>
            <person name="Islam R."/>
            <person name="Rashid M.M."/>
            <person name="Khan S.A."/>
            <person name="Rahman M.S."/>
            <person name="Alam M."/>
            <person name="Yahiya A.S."/>
            <person name="Khan M.S."/>
            <person name="Azam M.S."/>
            <person name="Haque T."/>
            <person name="Lashkar M.Z.H."/>
            <person name="Akhand A.I."/>
            <person name="Morshed G."/>
            <person name="Roy S."/>
            <person name="Uddin K.S."/>
            <person name="Rabeya T."/>
            <person name="Hossain A.S."/>
            <person name="Chowdhury A."/>
            <person name="Snigdha A.R."/>
            <person name="Mortoza M.S."/>
            <person name="Matin S.A."/>
            <person name="Hoque S.M.E."/>
            <person name="Islam M.K."/>
            <person name="Roy D.K."/>
            <person name="Haider R."/>
            <person name="Moosa M.M."/>
            <person name="Elias S.M."/>
            <person name="Hasan A.M."/>
            <person name="Jahan S."/>
            <person name="Shafiuddin M."/>
            <person name="Mahmood N."/>
            <person name="Shommy N.S."/>
        </authorList>
    </citation>
    <scope>NUCLEOTIDE SEQUENCE [LARGE SCALE GENOMIC DNA]</scope>
    <source>
        <strain evidence="2">cv. O-4</strain>
    </source>
</reference>
<comment type="caution">
    <text evidence="1">The sequence shown here is derived from an EMBL/GenBank/DDBJ whole genome shotgun (WGS) entry which is preliminary data.</text>
</comment>
<dbReference type="Proteomes" id="UP000187203">
    <property type="component" value="Unassembled WGS sequence"/>
</dbReference>
<proteinExistence type="predicted"/>
<evidence type="ECO:0000313" key="1">
    <source>
        <dbReference type="EMBL" id="OMO59853.1"/>
    </source>
</evidence>
<name>A0A1R3GP37_9ROSI</name>
<dbReference type="EMBL" id="AWUE01022038">
    <property type="protein sequence ID" value="OMO59853.1"/>
    <property type="molecule type" value="Genomic_DNA"/>
</dbReference>
<gene>
    <name evidence="1" type="ORF">COLO4_34035</name>
</gene>
<keyword evidence="2" id="KW-1185">Reference proteome</keyword>
<sequence>MEKCNEPTRLAPKKEVQHEITLLSEANPSVPSVDYCASS</sequence>
<dbReference type="AlphaFoldDB" id="A0A1R3GP37"/>
<organism evidence="1 2">
    <name type="scientific">Corchorus olitorius</name>
    <dbReference type="NCBI Taxonomy" id="93759"/>
    <lineage>
        <taxon>Eukaryota</taxon>
        <taxon>Viridiplantae</taxon>
        <taxon>Streptophyta</taxon>
        <taxon>Embryophyta</taxon>
        <taxon>Tracheophyta</taxon>
        <taxon>Spermatophyta</taxon>
        <taxon>Magnoliopsida</taxon>
        <taxon>eudicotyledons</taxon>
        <taxon>Gunneridae</taxon>
        <taxon>Pentapetalae</taxon>
        <taxon>rosids</taxon>
        <taxon>malvids</taxon>
        <taxon>Malvales</taxon>
        <taxon>Malvaceae</taxon>
        <taxon>Grewioideae</taxon>
        <taxon>Apeibeae</taxon>
        <taxon>Corchorus</taxon>
    </lineage>
</organism>